<reference key="1">
    <citation type="submission" date="1997-02" db="EMBL/GenBank/DDBJ databases">
        <title>Purification of hydrophobic integral membrane proteins from Mycoplasma hyopneumoniae by reversed-phase high-performance liquid chromatography.</title>
        <authorList>
            <person name="Lee R.P."/>
            <person name="Doughty S.W."/>
            <person name="Ashman K."/>
            <person name="Walker J."/>
        </authorList>
    </citation>
    <scope>PROTEIN SEQUENCE</scope>
</reference>
<feature type="compositionally biased region" description="Polar residues" evidence="1">
    <location>
        <begin position="1"/>
        <end position="11"/>
    </location>
</feature>
<feature type="region of interest" description="Disordered" evidence="1">
    <location>
        <begin position="1"/>
        <end position="25"/>
    </location>
</feature>
<organism>
    <name type="scientific">Mesomycoplasma hyopneumoniae</name>
    <name type="common">Mycoplasma hyopneumoniae</name>
    <dbReference type="NCBI Taxonomy" id="2099"/>
    <lineage>
        <taxon>Bacteria</taxon>
        <taxon>Bacillati</taxon>
        <taxon>Mycoplasmatota</taxon>
        <taxon>Mycoplasmoidales</taxon>
        <taxon>Metamycoplasmataceae</taxon>
        <taxon>Mesomycoplasma</taxon>
    </lineage>
</organism>
<keyword id="KW-0903">Direct protein sequencing</keyword>
<sequence length="25" mass="2566">AGNGQTESGSTNDEKPQAEIPAHKV</sequence>
<proteinExistence type="evidence at protein level"/>
<name>Q9R4C8_MESHO</name>
<evidence type="ECO:0000256" key="1">
    <source>
        <dbReference type="SAM" id="MobiDB-lite"/>
    </source>
</evidence>
<protein>
    <submittedName>
        <fullName>48 kDa outer membrane protein</fullName>
    </submittedName>
</protein>
<accession>Q9R4C8</accession>
<dbReference type="AlphaFoldDB" id="Q9R4C8"/>